<dbReference type="PROSITE" id="PS50977">
    <property type="entry name" value="HTH_TETR_2"/>
    <property type="match status" value="1"/>
</dbReference>
<dbReference type="InterPro" id="IPR001647">
    <property type="entry name" value="HTH_TetR"/>
</dbReference>
<keyword evidence="1" id="KW-0805">Transcription regulation</keyword>
<evidence type="ECO:0000256" key="5">
    <source>
        <dbReference type="SAM" id="MobiDB-lite"/>
    </source>
</evidence>
<evidence type="ECO:0000256" key="1">
    <source>
        <dbReference type="ARBA" id="ARBA00023015"/>
    </source>
</evidence>
<dbReference type="InterPro" id="IPR050109">
    <property type="entry name" value="HTH-type_TetR-like_transc_reg"/>
</dbReference>
<protein>
    <submittedName>
        <fullName evidence="7">TetR/AcrR family transcriptional regulator</fullName>
    </submittedName>
</protein>
<keyword evidence="8" id="KW-1185">Reference proteome</keyword>
<evidence type="ECO:0000259" key="6">
    <source>
        <dbReference type="PROSITE" id="PS50977"/>
    </source>
</evidence>
<dbReference type="AlphaFoldDB" id="A0A7K3LK39"/>
<evidence type="ECO:0000256" key="4">
    <source>
        <dbReference type="PROSITE-ProRule" id="PRU00335"/>
    </source>
</evidence>
<dbReference type="GO" id="GO:0000976">
    <property type="term" value="F:transcription cis-regulatory region binding"/>
    <property type="evidence" value="ECO:0007669"/>
    <property type="project" value="TreeGrafter"/>
</dbReference>
<evidence type="ECO:0000313" key="7">
    <source>
        <dbReference type="EMBL" id="NDK88629.1"/>
    </source>
</evidence>
<dbReference type="RefSeq" id="WP_083534229.1">
    <property type="nucleotide sequence ID" value="NZ_JAADZU010000007.1"/>
</dbReference>
<sequence length="244" mass="26581">MAGRPGRKEELLATFIAHVARRGYDQTNLGDIAAELGMSKGTIVHHFGTKAQMLRDLEKKYVTRRRAELDVIWRRLDAPADRVAAVIYASVRYHVIDRAATVATQREVIQLDDDPEMQAIRQVRTDIERLVRDEIARGITAGIFRRVDADVATMQIFGATQWMWTSFDPAGWQSAESVGAAMVDVTLGGLLADRCGLAELADPAGRVGRVVRECLAAAGPDSPAAHTRDAVRRGGEGPGAPTPV</sequence>
<name>A0A7K3LK39_9ACTN</name>
<organism evidence="7 8">
    <name type="scientific">Gordonia desulfuricans</name>
    <dbReference type="NCBI Taxonomy" id="89051"/>
    <lineage>
        <taxon>Bacteria</taxon>
        <taxon>Bacillati</taxon>
        <taxon>Actinomycetota</taxon>
        <taxon>Actinomycetes</taxon>
        <taxon>Mycobacteriales</taxon>
        <taxon>Gordoniaceae</taxon>
        <taxon>Gordonia</taxon>
    </lineage>
</organism>
<dbReference type="GO" id="GO:0003700">
    <property type="term" value="F:DNA-binding transcription factor activity"/>
    <property type="evidence" value="ECO:0007669"/>
    <property type="project" value="TreeGrafter"/>
</dbReference>
<comment type="caution">
    <text evidence="7">The sequence shown here is derived from an EMBL/GenBank/DDBJ whole genome shotgun (WGS) entry which is preliminary data.</text>
</comment>
<evidence type="ECO:0000313" key="8">
    <source>
        <dbReference type="Proteomes" id="UP000466307"/>
    </source>
</evidence>
<dbReference type="Pfam" id="PF00440">
    <property type="entry name" value="TetR_N"/>
    <property type="match status" value="1"/>
</dbReference>
<dbReference type="Proteomes" id="UP000466307">
    <property type="component" value="Unassembled WGS sequence"/>
</dbReference>
<dbReference type="PANTHER" id="PTHR30055:SF234">
    <property type="entry name" value="HTH-TYPE TRANSCRIPTIONAL REGULATOR BETI"/>
    <property type="match status" value="1"/>
</dbReference>
<feature type="compositionally biased region" description="Basic and acidic residues" evidence="5">
    <location>
        <begin position="226"/>
        <end position="235"/>
    </location>
</feature>
<dbReference type="Gene3D" id="1.10.357.10">
    <property type="entry name" value="Tetracycline Repressor, domain 2"/>
    <property type="match status" value="1"/>
</dbReference>
<feature type="domain" description="HTH tetR-type" evidence="6">
    <location>
        <begin position="5"/>
        <end position="65"/>
    </location>
</feature>
<dbReference type="InterPro" id="IPR009057">
    <property type="entry name" value="Homeodomain-like_sf"/>
</dbReference>
<feature type="DNA-binding region" description="H-T-H motif" evidence="4">
    <location>
        <begin position="28"/>
        <end position="47"/>
    </location>
</feature>
<accession>A0A7K3LK39</accession>
<evidence type="ECO:0000256" key="3">
    <source>
        <dbReference type="ARBA" id="ARBA00023163"/>
    </source>
</evidence>
<dbReference type="EMBL" id="JAADZU010000007">
    <property type="protein sequence ID" value="NDK88629.1"/>
    <property type="molecule type" value="Genomic_DNA"/>
</dbReference>
<keyword evidence="3" id="KW-0804">Transcription</keyword>
<dbReference type="Gene3D" id="1.10.10.60">
    <property type="entry name" value="Homeodomain-like"/>
    <property type="match status" value="1"/>
</dbReference>
<dbReference type="PANTHER" id="PTHR30055">
    <property type="entry name" value="HTH-TYPE TRANSCRIPTIONAL REGULATOR RUTR"/>
    <property type="match status" value="1"/>
</dbReference>
<reference evidence="7 8" key="1">
    <citation type="submission" date="2020-01" db="EMBL/GenBank/DDBJ databases">
        <title>Investigation of new actinobacteria for the biodesulphurisation of diesel fuel.</title>
        <authorList>
            <person name="Athi Narayanan S.M."/>
        </authorList>
    </citation>
    <scope>NUCLEOTIDE SEQUENCE [LARGE SCALE GENOMIC DNA]</scope>
    <source>
        <strain evidence="7 8">213E</strain>
    </source>
</reference>
<gene>
    <name evidence="7" type="ORF">GYA93_03380</name>
</gene>
<dbReference type="InterPro" id="IPR041490">
    <property type="entry name" value="KstR2_TetR_C"/>
</dbReference>
<evidence type="ECO:0000256" key="2">
    <source>
        <dbReference type="ARBA" id="ARBA00023125"/>
    </source>
</evidence>
<dbReference type="InterPro" id="IPR036271">
    <property type="entry name" value="Tet_transcr_reg_TetR-rel_C_sf"/>
</dbReference>
<feature type="region of interest" description="Disordered" evidence="5">
    <location>
        <begin position="220"/>
        <end position="244"/>
    </location>
</feature>
<dbReference type="SUPFAM" id="SSF48498">
    <property type="entry name" value="Tetracyclin repressor-like, C-terminal domain"/>
    <property type="match status" value="1"/>
</dbReference>
<proteinExistence type="predicted"/>
<keyword evidence="2 4" id="KW-0238">DNA-binding</keyword>
<dbReference type="Pfam" id="PF17932">
    <property type="entry name" value="TetR_C_24"/>
    <property type="match status" value="1"/>
</dbReference>
<dbReference type="SUPFAM" id="SSF46689">
    <property type="entry name" value="Homeodomain-like"/>
    <property type="match status" value="1"/>
</dbReference>